<evidence type="ECO:0000256" key="1">
    <source>
        <dbReference type="ARBA" id="ARBA00003145"/>
    </source>
</evidence>
<feature type="transmembrane region" description="Helical" evidence="16">
    <location>
        <begin position="37"/>
        <end position="55"/>
    </location>
</feature>
<keyword evidence="9" id="KW-0677">Repeat</keyword>
<feature type="domain" description="PLD phosphodiesterase" evidence="17">
    <location>
        <begin position="390"/>
        <end position="417"/>
    </location>
</feature>
<dbReference type="InterPro" id="IPR001736">
    <property type="entry name" value="PLipase_D/transphosphatidylase"/>
</dbReference>
<organism evidence="18 19">
    <name type="scientific">Aurantiacibacter rhizosphaerae</name>
    <dbReference type="NCBI Taxonomy" id="2691582"/>
    <lineage>
        <taxon>Bacteria</taxon>
        <taxon>Pseudomonadati</taxon>
        <taxon>Pseudomonadota</taxon>
        <taxon>Alphaproteobacteria</taxon>
        <taxon>Sphingomonadales</taxon>
        <taxon>Erythrobacteraceae</taxon>
        <taxon>Aurantiacibacter</taxon>
    </lineage>
</organism>
<dbReference type="Gene3D" id="3.30.870.10">
    <property type="entry name" value="Endonuclease Chain A"/>
    <property type="match status" value="2"/>
</dbReference>
<reference evidence="18 19" key="1">
    <citation type="submission" date="2019-12" db="EMBL/GenBank/DDBJ databases">
        <authorList>
            <person name="Lee S.D."/>
        </authorList>
    </citation>
    <scope>NUCLEOTIDE SEQUENCE [LARGE SCALE GENOMIC DNA]</scope>
    <source>
        <strain evidence="18 19">GH3-10</strain>
    </source>
</reference>
<keyword evidence="5" id="KW-0444">Lipid biosynthesis</keyword>
<evidence type="ECO:0000313" key="18">
    <source>
        <dbReference type="EMBL" id="MWV26381.1"/>
    </source>
</evidence>
<evidence type="ECO:0000256" key="2">
    <source>
        <dbReference type="ARBA" id="ARBA00004613"/>
    </source>
</evidence>
<dbReference type="GO" id="GO:0008808">
    <property type="term" value="F:cardiolipin synthase activity"/>
    <property type="evidence" value="ECO:0007669"/>
    <property type="project" value="UniProtKB-UniRule"/>
</dbReference>
<evidence type="ECO:0000256" key="8">
    <source>
        <dbReference type="ARBA" id="ARBA00022692"/>
    </source>
</evidence>
<keyword evidence="6" id="KW-0964">Secreted</keyword>
<dbReference type="EMBL" id="WUBR01000001">
    <property type="protein sequence ID" value="MWV26381.1"/>
    <property type="molecule type" value="Genomic_DNA"/>
</dbReference>
<gene>
    <name evidence="18" type="primary">cls</name>
    <name evidence="18" type="ORF">GRF63_00550</name>
</gene>
<evidence type="ECO:0000256" key="6">
    <source>
        <dbReference type="ARBA" id="ARBA00022525"/>
    </source>
</evidence>
<evidence type="ECO:0000259" key="17">
    <source>
        <dbReference type="PROSITE" id="PS50035"/>
    </source>
</evidence>
<evidence type="ECO:0000256" key="16">
    <source>
        <dbReference type="SAM" id="Phobius"/>
    </source>
</evidence>
<dbReference type="PANTHER" id="PTHR21248:SF22">
    <property type="entry name" value="PHOSPHOLIPASE D"/>
    <property type="match status" value="1"/>
</dbReference>
<proteinExistence type="predicted"/>
<dbReference type="EC" id="2.7.8.-" evidence="15"/>
<dbReference type="CDD" id="cd09152">
    <property type="entry name" value="PLDc_EcCLS_like_1"/>
    <property type="match status" value="1"/>
</dbReference>
<dbReference type="InterPro" id="IPR025202">
    <property type="entry name" value="PLD-like_dom"/>
</dbReference>
<keyword evidence="11" id="KW-0443">Lipid metabolism</keyword>
<dbReference type="SMART" id="SM00155">
    <property type="entry name" value="PLDc"/>
    <property type="match status" value="2"/>
</dbReference>
<reference evidence="18 19" key="2">
    <citation type="submission" date="2020-02" db="EMBL/GenBank/DDBJ databases">
        <title>Erythrobacter dongmakensis sp. nov., isolated from a tidal mudflat.</title>
        <authorList>
            <person name="Kim I.S."/>
        </authorList>
    </citation>
    <scope>NUCLEOTIDE SEQUENCE [LARGE SCALE GENOMIC DNA]</scope>
    <source>
        <strain evidence="18 19">GH3-10</strain>
    </source>
</reference>
<dbReference type="PROSITE" id="PS50035">
    <property type="entry name" value="PLD"/>
    <property type="match status" value="2"/>
</dbReference>
<evidence type="ECO:0000256" key="13">
    <source>
        <dbReference type="ARBA" id="ARBA00023209"/>
    </source>
</evidence>
<keyword evidence="8 16" id="KW-0812">Transmembrane</keyword>
<sequence length="477" mass="52024">MLETGTIPWLIMAALQLAVIFRATLLEGRDSSARAAWLLLLIGLPVVGVVLYLLFGERWISKDFRERGRTTYQDLLPFAPAAAPDGETDGLTNNAFKTFEAASCWPTAPGNTAQLAPDSDTAITMLVADIDAATTRVHLSFYIWLDDNNGTKVVEAVCRAARRGVTCRIAADAIGSHSLIRSEHWSAMEEAGARLCSSLEAPLGLGFLVGHRLDLRNHRKIAVIDGRITYCGSQNCADPAFLVKESFAPWVDILIRFEGPVARQAEIMFASAWTFETGEDCRTAFEEEAPAPSPNGFKVIATGTGPLSPRGTMTHMFVSVLAAAQARVTITTPYLAPDPPLLSALIAAARRGVEVQLILPRRNDSRVVGAISRAYYPELARAGVRIFEFCGGLLHAKTIVVDDGLVLIGSSNMDRRSLDLNFENNMLCESAPLAGEVQQRQRDWLADSIEIDHDRATSRPLVRRFADNLLTMVAALF</sequence>
<keyword evidence="13" id="KW-0594">Phospholipid biosynthesis</keyword>
<keyword evidence="19" id="KW-1185">Reference proteome</keyword>
<evidence type="ECO:0000256" key="7">
    <source>
        <dbReference type="ARBA" id="ARBA00022679"/>
    </source>
</evidence>
<feature type="transmembrane region" description="Helical" evidence="16">
    <location>
        <begin position="6"/>
        <end position="25"/>
    </location>
</feature>
<evidence type="ECO:0000256" key="10">
    <source>
        <dbReference type="ARBA" id="ARBA00022989"/>
    </source>
</evidence>
<evidence type="ECO:0000256" key="15">
    <source>
        <dbReference type="NCBIfam" id="TIGR04265"/>
    </source>
</evidence>
<feature type="domain" description="PLD phosphodiesterase" evidence="17">
    <location>
        <begin position="213"/>
        <end position="240"/>
    </location>
</feature>
<name>A0A844X7P1_9SPHN</name>
<dbReference type="Pfam" id="PF13091">
    <property type="entry name" value="PLDc_2"/>
    <property type="match status" value="2"/>
</dbReference>
<keyword evidence="12 16" id="KW-0472">Membrane</keyword>
<dbReference type="PANTHER" id="PTHR21248">
    <property type="entry name" value="CARDIOLIPIN SYNTHASE"/>
    <property type="match status" value="1"/>
</dbReference>
<keyword evidence="7" id="KW-0808">Transferase</keyword>
<dbReference type="Pfam" id="PF13396">
    <property type="entry name" value="PLDc_N"/>
    <property type="match status" value="1"/>
</dbReference>
<dbReference type="NCBIfam" id="TIGR04265">
    <property type="entry name" value="bac_cardiolipin"/>
    <property type="match status" value="1"/>
</dbReference>
<dbReference type="AlphaFoldDB" id="A0A844X7P1"/>
<evidence type="ECO:0000256" key="11">
    <source>
        <dbReference type="ARBA" id="ARBA00023098"/>
    </source>
</evidence>
<dbReference type="SUPFAM" id="SSF56024">
    <property type="entry name" value="Phospholipase D/nuclease"/>
    <property type="match status" value="2"/>
</dbReference>
<evidence type="ECO:0000256" key="5">
    <source>
        <dbReference type="ARBA" id="ARBA00022516"/>
    </source>
</evidence>
<dbReference type="InterPro" id="IPR027379">
    <property type="entry name" value="CLS_N"/>
</dbReference>
<evidence type="ECO:0000256" key="14">
    <source>
        <dbReference type="ARBA" id="ARBA00023264"/>
    </source>
</evidence>
<keyword evidence="4" id="KW-1003">Cell membrane</keyword>
<dbReference type="GO" id="GO:0032049">
    <property type="term" value="P:cardiolipin biosynthetic process"/>
    <property type="evidence" value="ECO:0007669"/>
    <property type="project" value="UniProtKB-UniRule"/>
</dbReference>
<protein>
    <recommendedName>
        <fullName evidence="15">Cardiolipin synthase</fullName>
        <ecNumber evidence="15">2.7.8.-</ecNumber>
    </recommendedName>
</protein>
<keyword evidence="10 16" id="KW-1133">Transmembrane helix</keyword>
<evidence type="ECO:0000256" key="4">
    <source>
        <dbReference type="ARBA" id="ARBA00022475"/>
    </source>
</evidence>
<evidence type="ECO:0000313" key="19">
    <source>
        <dbReference type="Proteomes" id="UP000461409"/>
    </source>
</evidence>
<keyword evidence="14" id="KW-1208">Phospholipid metabolism</keyword>
<evidence type="ECO:0000256" key="9">
    <source>
        <dbReference type="ARBA" id="ARBA00022737"/>
    </source>
</evidence>
<dbReference type="GO" id="GO:0005576">
    <property type="term" value="C:extracellular region"/>
    <property type="evidence" value="ECO:0007669"/>
    <property type="project" value="UniProtKB-SubCell"/>
</dbReference>
<comment type="function">
    <text evidence="1">Could be a virulence factor.</text>
</comment>
<dbReference type="InterPro" id="IPR022924">
    <property type="entry name" value="Cardiolipin_synthase"/>
</dbReference>
<accession>A0A844X7P1</accession>
<comment type="caution">
    <text evidence="18">The sequence shown here is derived from an EMBL/GenBank/DDBJ whole genome shotgun (WGS) entry which is preliminary data.</text>
</comment>
<evidence type="ECO:0000256" key="12">
    <source>
        <dbReference type="ARBA" id="ARBA00023136"/>
    </source>
</evidence>
<dbReference type="Proteomes" id="UP000461409">
    <property type="component" value="Unassembled WGS sequence"/>
</dbReference>
<dbReference type="GO" id="GO:0005886">
    <property type="term" value="C:plasma membrane"/>
    <property type="evidence" value="ECO:0007669"/>
    <property type="project" value="UniProtKB-SubCell"/>
</dbReference>
<evidence type="ECO:0000256" key="3">
    <source>
        <dbReference type="ARBA" id="ARBA00004651"/>
    </source>
</evidence>
<comment type="subcellular location">
    <subcellularLocation>
        <location evidence="3">Cell membrane</location>
        <topology evidence="3">Multi-pass membrane protein</topology>
    </subcellularLocation>
    <subcellularLocation>
        <location evidence="2">Secreted</location>
    </subcellularLocation>
</comment>